<evidence type="ECO:0000256" key="11">
    <source>
        <dbReference type="ARBA" id="ARBA00022840"/>
    </source>
</evidence>
<protein>
    <recommendedName>
        <fullName evidence="15">Riboflavin biosynthesis protein</fullName>
    </recommendedName>
    <domain>
        <recommendedName>
            <fullName evidence="15">Riboflavin kinase</fullName>
            <ecNumber evidence="15">2.7.1.26</ecNumber>
        </recommendedName>
        <alternativeName>
            <fullName evidence="15">Flavokinase</fullName>
        </alternativeName>
    </domain>
    <domain>
        <recommendedName>
            <fullName evidence="15">FMN adenylyltransferase</fullName>
            <ecNumber evidence="15">2.7.7.2</ecNumber>
        </recommendedName>
        <alternativeName>
            <fullName evidence="15">FAD pyrophosphorylase</fullName>
        </alternativeName>
        <alternativeName>
            <fullName evidence="15">FAD synthase</fullName>
        </alternativeName>
    </domain>
</protein>
<dbReference type="PIRSF" id="PIRSF004491">
    <property type="entry name" value="FAD_Synth"/>
    <property type="match status" value="1"/>
</dbReference>
<organism evidence="17 18">
    <name type="scientific">Paenibacillus darwinianus</name>
    <dbReference type="NCBI Taxonomy" id="1380763"/>
    <lineage>
        <taxon>Bacteria</taxon>
        <taxon>Bacillati</taxon>
        <taxon>Bacillota</taxon>
        <taxon>Bacilli</taxon>
        <taxon>Bacillales</taxon>
        <taxon>Paenibacillaceae</taxon>
        <taxon>Paenibacillus</taxon>
    </lineage>
</organism>
<sequence length="316" mass="34179">MEIIYLDFPFDHGALSGGDRGKVIAIGYFDGVHLGHRKVIGLAVERAAAAGRLSAVMTFHPHPKEVLGQGGQYATSLTPLDEKLRRFQKLGVDLVYVVRFDRAFAALSPESFVQDMLFRLRIEEAIVGFDFSFGSRGAGTPELLARLAAPSLEVHVMGPLELDGGKVSSSRIRAALEQGDVGQAERLLGRPYHISGTVVHGEGRGRTIGFPTANVQPDGAYVLPRLGVYAVTVHAAGAAYPAVMNVGVKPTFHENGMDPKLEAHLFGYEGDLYGSRVALDFHAFLRPERKFGSVSELVEQIGRDAATAQELLNKTE</sequence>
<evidence type="ECO:0000256" key="15">
    <source>
        <dbReference type="PIRNR" id="PIRNR004491"/>
    </source>
</evidence>
<dbReference type="NCBIfam" id="TIGR00083">
    <property type="entry name" value="ribF"/>
    <property type="match status" value="1"/>
</dbReference>
<dbReference type="FunFam" id="3.40.50.620:FF:000021">
    <property type="entry name" value="Riboflavin biosynthesis protein"/>
    <property type="match status" value="1"/>
</dbReference>
<dbReference type="GO" id="GO:0005524">
    <property type="term" value="F:ATP binding"/>
    <property type="evidence" value="ECO:0007669"/>
    <property type="project" value="UniProtKB-UniRule"/>
</dbReference>
<evidence type="ECO:0000256" key="1">
    <source>
        <dbReference type="ARBA" id="ARBA00002121"/>
    </source>
</evidence>
<dbReference type="Gene3D" id="3.40.50.620">
    <property type="entry name" value="HUPs"/>
    <property type="match status" value="1"/>
</dbReference>
<dbReference type="GO" id="GO:0006747">
    <property type="term" value="P:FAD biosynthetic process"/>
    <property type="evidence" value="ECO:0007669"/>
    <property type="project" value="UniProtKB-UniRule"/>
</dbReference>
<comment type="similarity">
    <text evidence="15">Belongs to the ribF family.</text>
</comment>
<dbReference type="SUPFAM" id="SSF52374">
    <property type="entry name" value="Nucleotidylyl transferase"/>
    <property type="match status" value="1"/>
</dbReference>
<dbReference type="NCBIfam" id="NF004162">
    <property type="entry name" value="PRK05627.1-5"/>
    <property type="match status" value="1"/>
</dbReference>
<keyword evidence="18" id="KW-1185">Reference proteome</keyword>
<dbReference type="EMBL" id="JFHU01000038">
    <property type="protein sequence ID" value="EXX91212.1"/>
    <property type="molecule type" value="Genomic_DNA"/>
</dbReference>
<accession>A0A9W5S3Q7</accession>
<dbReference type="InterPro" id="IPR023468">
    <property type="entry name" value="Riboflavin_kinase"/>
</dbReference>
<dbReference type="PANTHER" id="PTHR22749:SF6">
    <property type="entry name" value="RIBOFLAVIN KINASE"/>
    <property type="match status" value="1"/>
</dbReference>
<dbReference type="EC" id="2.7.7.2" evidence="15"/>
<comment type="function">
    <text evidence="1">Catalyzes the phosphorylation of riboflavin to FMN followed by the adenylation of FMN to FAD.</text>
</comment>
<keyword evidence="8 15" id="KW-0547">Nucleotide-binding</keyword>
<dbReference type="CDD" id="cd02064">
    <property type="entry name" value="FAD_synthetase_N"/>
    <property type="match status" value="1"/>
</dbReference>
<dbReference type="FunFam" id="2.40.30.30:FF:000003">
    <property type="entry name" value="Riboflavin biosynthesis protein"/>
    <property type="match status" value="1"/>
</dbReference>
<dbReference type="InterPro" id="IPR014729">
    <property type="entry name" value="Rossmann-like_a/b/a_fold"/>
</dbReference>
<name>A0A9W5S3Q7_9BACL</name>
<reference evidence="17 18" key="1">
    <citation type="submission" date="2014-02" db="EMBL/GenBank/DDBJ databases">
        <title>Genome sequence of Paenibacillus darwinianus reveals adaptive mechanisms for survival in Antarctic soils.</title>
        <authorList>
            <person name="Dsouza M."/>
            <person name="Taylor M.W."/>
            <person name="Turner S.J."/>
            <person name="Aislabie J."/>
        </authorList>
    </citation>
    <scope>NUCLEOTIDE SEQUENCE [LARGE SCALE GENOMIC DNA]</scope>
    <source>
        <strain evidence="17 18">CE1</strain>
    </source>
</reference>
<evidence type="ECO:0000259" key="16">
    <source>
        <dbReference type="SMART" id="SM00904"/>
    </source>
</evidence>
<evidence type="ECO:0000256" key="6">
    <source>
        <dbReference type="ARBA" id="ARBA00022679"/>
    </source>
</evidence>
<evidence type="ECO:0000313" key="17">
    <source>
        <dbReference type="EMBL" id="EXX91212.1"/>
    </source>
</evidence>
<evidence type="ECO:0000256" key="14">
    <source>
        <dbReference type="ARBA" id="ARBA00049494"/>
    </source>
</evidence>
<keyword evidence="7 15" id="KW-0548">Nucleotidyltransferase</keyword>
<keyword evidence="12" id="KW-0511">Multifunctional enzyme</keyword>
<keyword evidence="6 15" id="KW-0808">Transferase</keyword>
<dbReference type="Pfam" id="PF01687">
    <property type="entry name" value="Flavokinase"/>
    <property type="match status" value="1"/>
</dbReference>
<keyword evidence="4 15" id="KW-0285">Flavoprotein</keyword>
<comment type="pathway">
    <text evidence="2 15">Cofactor biosynthesis; FAD biosynthesis; FAD from FMN: step 1/1.</text>
</comment>
<feature type="domain" description="Riboflavin kinase" evidence="16">
    <location>
        <begin position="187"/>
        <end position="313"/>
    </location>
</feature>
<dbReference type="GO" id="GO:0009231">
    <property type="term" value="P:riboflavin biosynthetic process"/>
    <property type="evidence" value="ECO:0007669"/>
    <property type="project" value="InterPro"/>
</dbReference>
<evidence type="ECO:0000256" key="4">
    <source>
        <dbReference type="ARBA" id="ARBA00022630"/>
    </source>
</evidence>
<dbReference type="InterPro" id="IPR015864">
    <property type="entry name" value="FAD_synthase"/>
</dbReference>
<dbReference type="RefSeq" id="WP_036579335.1">
    <property type="nucleotide sequence ID" value="NZ_KK082138.1"/>
</dbReference>
<evidence type="ECO:0000256" key="3">
    <source>
        <dbReference type="ARBA" id="ARBA00005201"/>
    </source>
</evidence>
<proteinExistence type="inferred from homology"/>
<evidence type="ECO:0000313" key="18">
    <source>
        <dbReference type="Proteomes" id="UP000053750"/>
    </source>
</evidence>
<evidence type="ECO:0000256" key="12">
    <source>
        <dbReference type="ARBA" id="ARBA00023268"/>
    </source>
</evidence>
<dbReference type="Proteomes" id="UP000053750">
    <property type="component" value="Unassembled WGS sequence"/>
</dbReference>
<evidence type="ECO:0000256" key="13">
    <source>
        <dbReference type="ARBA" id="ARBA00047880"/>
    </source>
</evidence>
<keyword evidence="11 15" id="KW-0067">ATP-binding</keyword>
<evidence type="ECO:0000256" key="5">
    <source>
        <dbReference type="ARBA" id="ARBA00022643"/>
    </source>
</evidence>
<dbReference type="Pfam" id="PF06574">
    <property type="entry name" value="FAD_syn"/>
    <property type="match status" value="1"/>
</dbReference>
<dbReference type="AlphaFoldDB" id="A0A9W5S3Q7"/>
<dbReference type="PANTHER" id="PTHR22749">
    <property type="entry name" value="RIBOFLAVIN KINASE/FMN ADENYLYLTRANSFERASE"/>
    <property type="match status" value="1"/>
</dbReference>
<dbReference type="GO" id="GO:0008531">
    <property type="term" value="F:riboflavin kinase activity"/>
    <property type="evidence" value="ECO:0007669"/>
    <property type="project" value="UniProtKB-UniRule"/>
</dbReference>
<dbReference type="InterPro" id="IPR015865">
    <property type="entry name" value="Riboflavin_kinase_bac/euk"/>
</dbReference>
<dbReference type="NCBIfam" id="NF004160">
    <property type="entry name" value="PRK05627.1-3"/>
    <property type="match status" value="1"/>
</dbReference>
<keyword evidence="10 15" id="KW-0274">FAD</keyword>
<evidence type="ECO:0000256" key="2">
    <source>
        <dbReference type="ARBA" id="ARBA00004726"/>
    </source>
</evidence>
<comment type="catalytic activity">
    <reaction evidence="14 15">
        <text>FMN + ATP + H(+) = FAD + diphosphate</text>
        <dbReference type="Rhea" id="RHEA:17237"/>
        <dbReference type="ChEBI" id="CHEBI:15378"/>
        <dbReference type="ChEBI" id="CHEBI:30616"/>
        <dbReference type="ChEBI" id="CHEBI:33019"/>
        <dbReference type="ChEBI" id="CHEBI:57692"/>
        <dbReference type="ChEBI" id="CHEBI:58210"/>
        <dbReference type="EC" id="2.7.7.2"/>
    </reaction>
</comment>
<dbReference type="SUPFAM" id="SSF82114">
    <property type="entry name" value="Riboflavin kinase-like"/>
    <property type="match status" value="1"/>
</dbReference>
<dbReference type="Gene3D" id="2.40.30.30">
    <property type="entry name" value="Riboflavin kinase-like"/>
    <property type="match status" value="1"/>
</dbReference>
<evidence type="ECO:0000256" key="10">
    <source>
        <dbReference type="ARBA" id="ARBA00022827"/>
    </source>
</evidence>
<dbReference type="InterPro" id="IPR002606">
    <property type="entry name" value="Riboflavin_kinase_bac"/>
</dbReference>
<dbReference type="InterPro" id="IPR023465">
    <property type="entry name" value="Riboflavin_kinase_dom_sf"/>
</dbReference>
<comment type="catalytic activity">
    <reaction evidence="13 15">
        <text>riboflavin + ATP = FMN + ADP + H(+)</text>
        <dbReference type="Rhea" id="RHEA:14357"/>
        <dbReference type="ChEBI" id="CHEBI:15378"/>
        <dbReference type="ChEBI" id="CHEBI:30616"/>
        <dbReference type="ChEBI" id="CHEBI:57986"/>
        <dbReference type="ChEBI" id="CHEBI:58210"/>
        <dbReference type="ChEBI" id="CHEBI:456216"/>
        <dbReference type="EC" id="2.7.1.26"/>
    </reaction>
</comment>
<dbReference type="GO" id="GO:0003919">
    <property type="term" value="F:FMN adenylyltransferase activity"/>
    <property type="evidence" value="ECO:0007669"/>
    <property type="project" value="UniProtKB-UniRule"/>
</dbReference>
<keyword evidence="9 15" id="KW-0418">Kinase</keyword>
<evidence type="ECO:0000256" key="7">
    <source>
        <dbReference type="ARBA" id="ARBA00022695"/>
    </source>
</evidence>
<evidence type="ECO:0000256" key="9">
    <source>
        <dbReference type="ARBA" id="ARBA00022777"/>
    </source>
</evidence>
<dbReference type="SMART" id="SM00904">
    <property type="entry name" value="Flavokinase"/>
    <property type="match status" value="1"/>
</dbReference>
<comment type="caution">
    <text evidence="17">The sequence shown here is derived from an EMBL/GenBank/DDBJ whole genome shotgun (WGS) entry which is preliminary data.</text>
</comment>
<gene>
    <name evidence="17" type="ORF">BG53_11920</name>
</gene>
<comment type="pathway">
    <text evidence="3 15">Cofactor biosynthesis; FMN biosynthesis; FMN from riboflavin (ATP route): step 1/1.</text>
</comment>
<dbReference type="EC" id="2.7.1.26" evidence="15"/>
<keyword evidence="5 15" id="KW-0288">FMN</keyword>
<dbReference type="GO" id="GO:0009398">
    <property type="term" value="P:FMN biosynthetic process"/>
    <property type="evidence" value="ECO:0007669"/>
    <property type="project" value="UniProtKB-UniRule"/>
</dbReference>
<evidence type="ECO:0000256" key="8">
    <source>
        <dbReference type="ARBA" id="ARBA00022741"/>
    </source>
</evidence>